<dbReference type="PANTHER" id="PTHR37539:SF1">
    <property type="entry name" value="ER-BOUND OXYGENASE MPAB_MPAB'_RUBBER OXYGENASE CATALYTIC DOMAIN-CONTAINING PROTEIN"/>
    <property type="match status" value="1"/>
</dbReference>
<organism evidence="3 4">
    <name type="scientific">Calocera viscosa (strain TUFC12733)</name>
    <dbReference type="NCBI Taxonomy" id="1330018"/>
    <lineage>
        <taxon>Eukaryota</taxon>
        <taxon>Fungi</taxon>
        <taxon>Dikarya</taxon>
        <taxon>Basidiomycota</taxon>
        <taxon>Agaricomycotina</taxon>
        <taxon>Dacrymycetes</taxon>
        <taxon>Dacrymycetales</taxon>
        <taxon>Dacrymycetaceae</taxon>
        <taxon>Calocera</taxon>
    </lineage>
</organism>
<dbReference type="PANTHER" id="PTHR37539">
    <property type="entry name" value="SECRETED PROTEIN-RELATED"/>
    <property type="match status" value="1"/>
</dbReference>
<dbReference type="Proteomes" id="UP000076738">
    <property type="component" value="Unassembled WGS sequence"/>
</dbReference>
<name>A0A167GYY7_CALVF</name>
<proteinExistence type="predicted"/>
<gene>
    <name evidence="3" type="ORF">CALVIDRAFT_522046</name>
</gene>
<dbReference type="OrthoDB" id="6361347at2759"/>
<keyword evidence="1" id="KW-0472">Membrane</keyword>
<dbReference type="STRING" id="1330018.A0A167GYY7"/>
<sequence length="528" mass="58615">MAPFYLGQFSRSIQPSDIIHIASPSQTQTLRNGDIVEILDRIFEWDDDCVTADTLESWRSRGDDMCDAALDFMFPSPFSSAGVDLLAALESKTSGEDEMAGPACSFLQAARVAIPASIAAPSDQILRAQAFFWSNTVPIMTSLLHFSLAGGFASPRISRVLNLSSYLIPPSAKAGKPVDEAITKSSNDRTFGRLSETGQFMLEVMGAPPPTLVHSPASSLAGTANEKAYEHCMLPDAEGWKSSVRVRMLHATVRRRILSRAAQNGEYEVSRDGLPVNQEDLAATLASFSVAPLNCMKDMGWRVTQQEAEDYIALWRVIGYHLGVAPDILESHFMNYNQAGKFLASCVIHLLDFTHPEPDAPPPPTIPILKAISERPPFRTSFASHMALTRFLLGPKLSDHLGVAETSLYQVVRLRLNLFVSHYPKRFGELYPRKAWERRRVALMKEGVRRLTRFNLGLRRTVYRPRDADKPDLDPRVREAETVVPDFEGGKRMMREYRLMMLEMGGVTLTCGLLACAGVWALAARVLL</sequence>
<feature type="transmembrane region" description="Helical" evidence="1">
    <location>
        <begin position="501"/>
        <end position="523"/>
    </location>
</feature>
<evidence type="ECO:0000313" key="4">
    <source>
        <dbReference type="Proteomes" id="UP000076738"/>
    </source>
</evidence>
<accession>A0A167GYY7</accession>
<evidence type="ECO:0000256" key="1">
    <source>
        <dbReference type="SAM" id="Phobius"/>
    </source>
</evidence>
<reference evidence="3 4" key="1">
    <citation type="journal article" date="2016" name="Mol. Biol. Evol.">
        <title>Comparative Genomics of Early-Diverging Mushroom-Forming Fungi Provides Insights into the Origins of Lignocellulose Decay Capabilities.</title>
        <authorList>
            <person name="Nagy L.G."/>
            <person name="Riley R."/>
            <person name="Tritt A."/>
            <person name="Adam C."/>
            <person name="Daum C."/>
            <person name="Floudas D."/>
            <person name="Sun H."/>
            <person name="Yadav J.S."/>
            <person name="Pangilinan J."/>
            <person name="Larsson K.H."/>
            <person name="Matsuura K."/>
            <person name="Barry K."/>
            <person name="Labutti K."/>
            <person name="Kuo R."/>
            <person name="Ohm R.A."/>
            <person name="Bhattacharya S.S."/>
            <person name="Shirouzu T."/>
            <person name="Yoshinaga Y."/>
            <person name="Martin F.M."/>
            <person name="Grigoriev I.V."/>
            <person name="Hibbett D.S."/>
        </authorList>
    </citation>
    <scope>NUCLEOTIDE SEQUENCE [LARGE SCALE GENOMIC DNA]</scope>
    <source>
        <strain evidence="3 4">TUFC12733</strain>
    </source>
</reference>
<dbReference type="GO" id="GO:0016491">
    <property type="term" value="F:oxidoreductase activity"/>
    <property type="evidence" value="ECO:0007669"/>
    <property type="project" value="InterPro"/>
</dbReference>
<keyword evidence="1" id="KW-1133">Transmembrane helix</keyword>
<dbReference type="InterPro" id="IPR037473">
    <property type="entry name" value="Lcp-like"/>
</dbReference>
<evidence type="ECO:0000313" key="3">
    <source>
        <dbReference type="EMBL" id="KZO91054.1"/>
    </source>
</evidence>
<keyword evidence="4" id="KW-1185">Reference proteome</keyword>
<evidence type="ECO:0000259" key="2">
    <source>
        <dbReference type="Pfam" id="PF09995"/>
    </source>
</evidence>
<dbReference type="InterPro" id="IPR018713">
    <property type="entry name" value="MPAB/Lcp_cat_dom"/>
</dbReference>
<dbReference type="AlphaFoldDB" id="A0A167GYY7"/>
<keyword evidence="1" id="KW-0812">Transmembrane</keyword>
<protein>
    <recommendedName>
        <fullName evidence="2">ER-bound oxygenase mpaB/mpaB'/Rubber oxygenase catalytic domain-containing protein</fullName>
    </recommendedName>
</protein>
<dbReference type="EMBL" id="KV417329">
    <property type="protein sequence ID" value="KZO91054.1"/>
    <property type="molecule type" value="Genomic_DNA"/>
</dbReference>
<dbReference type="Pfam" id="PF09995">
    <property type="entry name" value="MPAB_Lcp_cat"/>
    <property type="match status" value="1"/>
</dbReference>
<feature type="domain" description="ER-bound oxygenase mpaB/mpaB'/Rubber oxygenase catalytic" evidence="2">
    <location>
        <begin position="185"/>
        <end position="409"/>
    </location>
</feature>